<accession>A0ABQ3N4B6</accession>
<feature type="compositionally biased region" description="Basic and acidic residues" evidence="2">
    <location>
        <begin position="110"/>
        <end position="143"/>
    </location>
</feature>
<keyword evidence="4" id="KW-1185">Reference proteome</keyword>
<name>A0ABQ3N4B6_9BACI</name>
<gene>
    <name evidence="3" type="ORF">AM1BK_19100</name>
</gene>
<comment type="caution">
    <text evidence="3">The sequence shown here is derived from an EMBL/GenBank/DDBJ whole genome shotgun (WGS) entry which is preliminary data.</text>
</comment>
<feature type="region of interest" description="Disordered" evidence="2">
    <location>
        <begin position="100"/>
        <end position="143"/>
    </location>
</feature>
<dbReference type="EMBL" id="BNDS01000006">
    <property type="protein sequence ID" value="GHH98367.1"/>
    <property type="molecule type" value="Genomic_DNA"/>
</dbReference>
<evidence type="ECO:0000256" key="1">
    <source>
        <dbReference type="SAM" id="Coils"/>
    </source>
</evidence>
<organism evidence="3 4">
    <name type="scientific">Neobacillus kokaensis</name>
    <dbReference type="NCBI Taxonomy" id="2759023"/>
    <lineage>
        <taxon>Bacteria</taxon>
        <taxon>Bacillati</taxon>
        <taxon>Bacillota</taxon>
        <taxon>Bacilli</taxon>
        <taxon>Bacillales</taxon>
        <taxon>Bacillaceae</taxon>
        <taxon>Neobacillus</taxon>
    </lineage>
</organism>
<dbReference type="Proteomes" id="UP000637074">
    <property type="component" value="Unassembled WGS sequence"/>
</dbReference>
<sequence>MSIKNFFILFRKNEQEKELRKKLSILELNIKELKTALHALQNQTQPEKTHKTNEPPIIIEKINIEKIILDKYELNNNFGQLGIKELKGKLNIGATYGGEFAPKLEEEESEPKVEKEKMNDESEDEKERGPKINIKAKKDNKKD</sequence>
<dbReference type="RefSeq" id="WP_191272122.1">
    <property type="nucleotide sequence ID" value="NZ_BNDS01000006.1"/>
</dbReference>
<feature type="coiled-coil region" evidence="1">
    <location>
        <begin position="16"/>
        <end position="43"/>
    </location>
</feature>
<protein>
    <submittedName>
        <fullName evidence="3">Uncharacterized protein</fullName>
    </submittedName>
</protein>
<evidence type="ECO:0000256" key="2">
    <source>
        <dbReference type="SAM" id="MobiDB-lite"/>
    </source>
</evidence>
<proteinExistence type="predicted"/>
<evidence type="ECO:0000313" key="4">
    <source>
        <dbReference type="Proteomes" id="UP000637074"/>
    </source>
</evidence>
<evidence type="ECO:0000313" key="3">
    <source>
        <dbReference type="EMBL" id="GHH98367.1"/>
    </source>
</evidence>
<reference evidence="3 4" key="1">
    <citation type="journal article" date="2022" name="Int. J. Syst. Evol. Microbiol.">
        <title>Neobacillus kokaensis sp. nov., isolated from soil.</title>
        <authorList>
            <person name="Yuki K."/>
            <person name="Matsubara H."/>
            <person name="Yamaguchi S."/>
        </authorList>
    </citation>
    <scope>NUCLEOTIDE SEQUENCE [LARGE SCALE GENOMIC DNA]</scope>
    <source>
        <strain evidence="3 4">LOB 377</strain>
    </source>
</reference>
<keyword evidence="1" id="KW-0175">Coiled coil</keyword>